<dbReference type="PRINTS" id="PR00069">
    <property type="entry name" value="ALDKETRDTASE"/>
</dbReference>
<feature type="domain" description="NADP-dependent oxidoreductase" evidence="5">
    <location>
        <begin position="66"/>
        <end position="298"/>
    </location>
</feature>
<evidence type="ECO:0000313" key="6">
    <source>
        <dbReference type="EMBL" id="RGS36787.1"/>
    </source>
</evidence>
<evidence type="ECO:0000256" key="3">
    <source>
        <dbReference type="ARBA" id="ARBA00023002"/>
    </source>
</evidence>
<dbReference type="AlphaFoldDB" id="A0A412IHX8"/>
<dbReference type="Pfam" id="PF00248">
    <property type="entry name" value="Aldo_ket_red"/>
    <property type="match status" value="1"/>
</dbReference>
<dbReference type="PANTHER" id="PTHR43827:SF3">
    <property type="entry name" value="NADP-DEPENDENT OXIDOREDUCTASE DOMAIN-CONTAINING PROTEIN"/>
    <property type="match status" value="1"/>
</dbReference>
<comment type="catalytic activity">
    <reaction evidence="4">
        <text>hydroxyacetone + NADP(+) = methylglyoxal + NADPH + H(+)</text>
        <dbReference type="Rhea" id="RHEA:27986"/>
        <dbReference type="ChEBI" id="CHEBI:15378"/>
        <dbReference type="ChEBI" id="CHEBI:17158"/>
        <dbReference type="ChEBI" id="CHEBI:27957"/>
        <dbReference type="ChEBI" id="CHEBI:57783"/>
        <dbReference type="ChEBI" id="CHEBI:58349"/>
    </reaction>
</comment>
<dbReference type="Gene3D" id="3.20.20.100">
    <property type="entry name" value="NADP-dependent oxidoreductase domain"/>
    <property type="match status" value="1"/>
</dbReference>
<evidence type="ECO:0000256" key="1">
    <source>
        <dbReference type="ARBA" id="ARBA00007905"/>
    </source>
</evidence>
<name>A0A412IHX8_9BACE</name>
<evidence type="ECO:0000256" key="2">
    <source>
        <dbReference type="ARBA" id="ARBA00022857"/>
    </source>
</evidence>
<keyword evidence="2" id="KW-0521">NADP</keyword>
<evidence type="ECO:0000259" key="5">
    <source>
        <dbReference type="Pfam" id="PF00248"/>
    </source>
</evidence>
<comment type="similarity">
    <text evidence="1">Belongs to the aldo/keto reductase family.</text>
</comment>
<gene>
    <name evidence="6" type="ORF">DWX97_11555</name>
</gene>
<protein>
    <submittedName>
        <fullName evidence="6">Aldo/keto reductase</fullName>
    </submittedName>
</protein>
<dbReference type="InterPro" id="IPR036812">
    <property type="entry name" value="NAD(P)_OxRdtase_dom_sf"/>
</dbReference>
<dbReference type="CDD" id="cd19071">
    <property type="entry name" value="AKR_AKR1-5-like"/>
    <property type="match status" value="1"/>
</dbReference>
<accession>A0A412IHX8</accession>
<organism evidence="6 7">
    <name type="scientific">Bacteroides cellulosilyticus</name>
    <dbReference type="NCBI Taxonomy" id="246787"/>
    <lineage>
        <taxon>Bacteria</taxon>
        <taxon>Pseudomonadati</taxon>
        <taxon>Bacteroidota</taxon>
        <taxon>Bacteroidia</taxon>
        <taxon>Bacteroidales</taxon>
        <taxon>Bacteroidaceae</taxon>
        <taxon>Bacteroides</taxon>
    </lineage>
</organism>
<keyword evidence="3" id="KW-0560">Oxidoreductase</keyword>
<dbReference type="FunFam" id="3.20.20.100:FF:000002">
    <property type="entry name" value="2,5-diketo-D-gluconic acid reductase A"/>
    <property type="match status" value="1"/>
</dbReference>
<dbReference type="InterPro" id="IPR023210">
    <property type="entry name" value="NADP_OxRdtase_dom"/>
</dbReference>
<dbReference type="PANTHER" id="PTHR43827">
    <property type="entry name" value="2,5-DIKETO-D-GLUCONIC ACID REDUCTASE"/>
    <property type="match status" value="1"/>
</dbReference>
<dbReference type="SUPFAM" id="SSF51430">
    <property type="entry name" value="NAD(P)-linked oxidoreductase"/>
    <property type="match status" value="1"/>
</dbReference>
<dbReference type="GO" id="GO:0016616">
    <property type="term" value="F:oxidoreductase activity, acting on the CH-OH group of donors, NAD or NADP as acceptor"/>
    <property type="evidence" value="ECO:0007669"/>
    <property type="project" value="UniProtKB-ARBA"/>
</dbReference>
<reference evidence="6 7" key="1">
    <citation type="submission" date="2018-08" db="EMBL/GenBank/DDBJ databases">
        <title>A genome reference for cultivated species of the human gut microbiota.</title>
        <authorList>
            <person name="Zou Y."/>
            <person name="Xue W."/>
            <person name="Luo G."/>
        </authorList>
    </citation>
    <scope>NUCLEOTIDE SEQUENCE [LARGE SCALE GENOMIC DNA]</scope>
    <source>
        <strain evidence="6 7">AF22-3AC</strain>
    </source>
</reference>
<evidence type="ECO:0000313" key="7">
    <source>
        <dbReference type="Proteomes" id="UP000283341"/>
    </source>
</evidence>
<dbReference type="InterPro" id="IPR020471">
    <property type="entry name" value="AKR"/>
</dbReference>
<dbReference type="EMBL" id="QRVJ01000008">
    <property type="protein sequence ID" value="RGS36787.1"/>
    <property type="molecule type" value="Genomic_DNA"/>
</dbReference>
<proteinExistence type="inferred from homology"/>
<sequence length="315" mass="36362">MEQYDSRIKIHKMDIPQIELNNGVKIPCIGNGPGIVGYSPRQDRISNSLFKRAFRKFIIRPKQEYDYVDAVANSFKIGFSLLDYSSSYGDGHLIGKAIKKSGVSRNDLFITTRISNQAQREQKVRACLMSQLQGMGVDYVDMLMFHWPVTDLYIDTWKEMVQLYKEGYCKCLGVANCHKHHIEELMKAADVVPSINQFEVHPLFTQKDLIGYCWSKGIQVEAYTAIARFDDRLMRLPLLKNIAQKYHKTVVQVILRWHVQTGVIPLVRSLNKNRQLENVSIFDFELTSNEMKAIDAININSRLRYDPDNCDFSIL</sequence>
<dbReference type="InterPro" id="IPR018170">
    <property type="entry name" value="Aldo/ket_reductase_CS"/>
</dbReference>
<comment type="caution">
    <text evidence="6">The sequence shown here is derived from an EMBL/GenBank/DDBJ whole genome shotgun (WGS) entry which is preliminary data.</text>
</comment>
<dbReference type="RefSeq" id="WP_118402550.1">
    <property type="nucleotide sequence ID" value="NZ_JBCOBZ010000040.1"/>
</dbReference>
<dbReference type="Proteomes" id="UP000283341">
    <property type="component" value="Unassembled WGS sequence"/>
</dbReference>
<dbReference type="PROSITE" id="PS00063">
    <property type="entry name" value="ALDOKETO_REDUCTASE_3"/>
    <property type="match status" value="1"/>
</dbReference>
<evidence type="ECO:0000256" key="4">
    <source>
        <dbReference type="ARBA" id="ARBA00049445"/>
    </source>
</evidence>